<accession>A0A0N5AB21</accession>
<dbReference type="STRING" id="451379.A0A0N5AB21"/>
<evidence type="ECO:0000256" key="2">
    <source>
        <dbReference type="ARBA" id="ARBA00022763"/>
    </source>
</evidence>
<dbReference type="Proteomes" id="UP000046393">
    <property type="component" value="Unplaced"/>
</dbReference>
<evidence type="ECO:0000313" key="5">
    <source>
        <dbReference type="Proteomes" id="UP000046393"/>
    </source>
</evidence>
<dbReference type="WBParaSite" id="SMUV_0000134701-mRNA-1">
    <property type="protein sequence ID" value="SMUV_0000134701-mRNA-1"/>
    <property type="gene ID" value="SMUV_0000134701"/>
</dbReference>
<keyword evidence="3" id="KW-0539">Nucleus</keyword>
<dbReference type="InterPro" id="IPR033316">
    <property type="entry name" value="RBBP8-like"/>
</dbReference>
<dbReference type="PANTHER" id="PTHR15107">
    <property type="entry name" value="RETINOBLASTOMA BINDING PROTEIN 8"/>
    <property type="match status" value="1"/>
</dbReference>
<dbReference type="GO" id="GO:0005634">
    <property type="term" value="C:nucleus"/>
    <property type="evidence" value="ECO:0007669"/>
    <property type="project" value="UniProtKB-SubCell"/>
</dbReference>
<dbReference type="AlphaFoldDB" id="A0A0N5AB21"/>
<evidence type="ECO:0000313" key="6">
    <source>
        <dbReference type="WBParaSite" id="SMUV_0000134701-mRNA-1"/>
    </source>
</evidence>
<evidence type="ECO:0000259" key="4">
    <source>
        <dbReference type="Pfam" id="PF08573"/>
    </source>
</evidence>
<dbReference type="GO" id="GO:0010792">
    <property type="term" value="P:DNA double-strand break processing involved in repair via single-strand annealing"/>
    <property type="evidence" value="ECO:0007669"/>
    <property type="project" value="TreeGrafter"/>
</dbReference>
<feature type="domain" description="DNA endonuclease activator Ctp1 C-terminal" evidence="4">
    <location>
        <begin position="164"/>
        <end position="192"/>
    </location>
</feature>
<proteinExistence type="predicted"/>
<dbReference type="InterPro" id="IPR013882">
    <property type="entry name" value="Ctp1_C"/>
</dbReference>
<evidence type="ECO:0000256" key="1">
    <source>
        <dbReference type="ARBA" id="ARBA00004123"/>
    </source>
</evidence>
<sequence>MTSSEDIERDFDVVVTDEGKDCCDVASKSAVISKSCDTTGFEATTLNKENHASTLSLFPKQYSPQLKSPFFLPPTPPLPKQSGSSVCRSHSTSYSSKCHAEQLLSVIRSPSFLSDYDRVQEVNTSSLDNCIVRRKNERKLLHGFECPCCSQYYDALGLDPVERQHRIDQVSRHRYINSVPKTPENYWEVKMADRDEQMRRGQIVETNSPIGLKPLENLTLFILCAFDLQACDILSGTFCTSKPHC</sequence>
<keyword evidence="2" id="KW-0227">DNA damage</keyword>
<comment type="subcellular location">
    <subcellularLocation>
        <location evidence="1">Nucleus</location>
    </subcellularLocation>
</comment>
<dbReference type="GO" id="GO:0003684">
    <property type="term" value="F:damaged DNA binding"/>
    <property type="evidence" value="ECO:0007669"/>
    <property type="project" value="TreeGrafter"/>
</dbReference>
<protein>
    <submittedName>
        <fullName evidence="6">SAE2 domain-containing protein</fullName>
    </submittedName>
</protein>
<keyword evidence="5" id="KW-1185">Reference proteome</keyword>
<reference evidence="6" key="1">
    <citation type="submission" date="2017-02" db="UniProtKB">
        <authorList>
            <consortium name="WormBaseParasite"/>
        </authorList>
    </citation>
    <scope>IDENTIFICATION</scope>
</reference>
<name>A0A0N5AB21_9BILA</name>
<dbReference type="Pfam" id="PF08573">
    <property type="entry name" value="SAE2"/>
    <property type="match status" value="1"/>
</dbReference>
<dbReference type="PANTHER" id="PTHR15107:SF0">
    <property type="entry name" value="DNA ENDONUCLEASE ACTIVATOR CTP1 C-TERMINAL DOMAIN-CONTAINING PROTEIN"/>
    <property type="match status" value="1"/>
</dbReference>
<evidence type="ECO:0000256" key="3">
    <source>
        <dbReference type="ARBA" id="ARBA00023242"/>
    </source>
</evidence>
<organism evidence="5 6">
    <name type="scientific">Syphacia muris</name>
    <dbReference type="NCBI Taxonomy" id="451379"/>
    <lineage>
        <taxon>Eukaryota</taxon>
        <taxon>Metazoa</taxon>
        <taxon>Ecdysozoa</taxon>
        <taxon>Nematoda</taxon>
        <taxon>Chromadorea</taxon>
        <taxon>Rhabditida</taxon>
        <taxon>Spirurina</taxon>
        <taxon>Oxyuridomorpha</taxon>
        <taxon>Oxyuroidea</taxon>
        <taxon>Oxyuridae</taxon>
        <taxon>Syphacia</taxon>
    </lineage>
</organism>